<organism evidence="8 9">
    <name type="scientific">Ignelater luminosus</name>
    <name type="common">Cucubano</name>
    <name type="synonym">Pyrophorus luminosus</name>
    <dbReference type="NCBI Taxonomy" id="2038154"/>
    <lineage>
        <taxon>Eukaryota</taxon>
        <taxon>Metazoa</taxon>
        <taxon>Ecdysozoa</taxon>
        <taxon>Arthropoda</taxon>
        <taxon>Hexapoda</taxon>
        <taxon>Insecta</taxon>
        <taxon>Pterygota</taxon>
        <taxon>Neoptera</taxon>
        <taxon>Endopterygota</taxon>
        <taxon>Coleoptera</taxon>
        <taxon>Polyphaga</taxon>
        <taxon>Elateriformia</taxon>
        <taxon>Elateroidea</taxon>
        <taxon>Elateridae</taxon>
        <taxon>Agrypninae</taxon>
        <taxon>Pyrophorini</taxon>
        <taxon>Ignelater</taxon>
    </lineage>
</organism>
<comment type="caution">
    <text evidence="8">The sequence shown here is derived from an EMBL/GenBank/DDBJ whole genome shotgun (WGS) entry which is preliminary data.</text>
</comment>
<evidence type="ECO:0000256" key="1">
    <source>
        <dbReference type="ARBA" id="ARBA00004123"/>
    </source>
</evidence>
<evidence type="ECO:0000259" key="7">
    <source>
        <dbReference type="Pfam" id="PF10283"/>
    </source>
</evidence>
<comment type="similarity">
    <text evidence="3">Belongs to the HPF1 family.</text>
</comment>
<protein>
    <recommendedName>
        <fullName evidence="7">PBZ-type domain-containing protein</fullName>
    </recommendedName>
</protein>
<evidence type="ECO:0000256" key="5">
    <source>
        <dbReference type="ARBA" id="ARBA00023242"/>
    </source>
</evidence>
<evidence type="ECO:0000256" key="6">
    <source>
        <dbReference type="SAM" id="MobiDB-lite"/>
    </source>
</evidence>
<feature type="compositionally biased region" description="Acidic residues" evidence="6">
    <location>
        <begin position="83"/>
        <end position="101"/>
    </location>
</feature>
<dbReference type="GO" id="GO:0006974">
    <property type="term" value="P:DNA damage response"/>
    <property type="evidence" value="ECO:0007669"/>
    <property type="project" value="InterPro"/>
</dbReference>
<keyword evidence="5" id="KW-0539">Nucleus</keyword>
<dbReference type="Pfam" id="PF10228">
    <property type="entry name" value="HPF1"/>
    <property type="match status" value="1"/>
</dbReference>
<reference evidence="8" key="1">
    <citation type="submission" date="2019-08" db="EMBL/GenBank/DDBJ databases">
        <title>The genome of the North American firefly Photinus pyralis.</title>
        <authorList>
            <consortium name="Photinus pyralis genome working group"/>
            <person name="Fallon T.R."/>
            <person name="Sander Lower S.E."/>
            <person name="Weng J.-K."/>
        </authorList>
    </citation>
    <scope>NUCLEOTIDE SEQUENCE</scope>
    <source>
        <strain evidence="8">TRF0915ILg1</strain>
        <tissue evidence="8">Whole body</tissue>
    </source>
</reference>
<evidence type="ECO:0000256" key="4">
    <source>
        <dbReference type="ARBA" id="ARBA00022454"/>
    </source>
</evidence>
<comment type="subcellular location">
    <subcellularLocation>
        <location evidence="2">Chromosome</location>
    </subcellularLocation>
    <subcellularLocation>
        <location evidence="1">Nucleus</location>
    </subcellularLocation>
</comment>
<dbReference type="GO" id="GO:0042393">
    <property type="term" value="F:histone binding"/>
    <property type="evidence" value="ECO:0007669"/>
    <property type="project" value="InterPro"/>
</dbReference>
<evidence type="ECO:0000313" key="8">
    <source>
        <dbReference type="EMBL" id="KAF2884089.1"/>
    </source>
</evidence>
<keyword evidence="9" id="KW-1185">Reference proteome</keyword>
<dbReference type="GO" id="GO:0072572">
    <property type="term" value="F:poly-ADP-D-ribose binding"/>
    <property type="evidence" value="ECO:0007669"/>
    <property type="project" value="TreeGrafter"/>
</dbReference>
<dbReference type="Pfam" id="PF10283">
    <property type="entry name" value="zf-CCHH"/>
    <property type="match status" value="1"/>
</dbReference>
<sequence>MVTPDEEYDQYVKDPRVPCKFGVECYQRNPLHHQKYKHPPKKRPSSEDAKQSEPEQSSAKKRKIDKEYEEGHSSKAKVVETVSDSEDSADEAGNINEDEEQSNDKSEVKSNENLEKANDVAPQTPVQFDKKVFVKEKFLVDMPEDFYQFWDFCKQLKGADPKNALANVGLILVGPYDVLANKFSNVVEKSPEEYLIHWRYYYDPPEFQTVIKGNDSTGYHIGYFRDDPNASPVFLASNHAKKNGEFSCMGENIFAAVKLYLEEMKKSCDPFKKMNISKLLNSVEIQANKLKLNLLEKTPNIKERDKKILARTFNKIGLVVPYNKKTQLGYRHLCVSDKELQKLLDRVVKVSDQQRDKVMSEVQPVLTATSIATDECDFGTGVELGWDILAHGVETLNSTIERFLTTAYELLDRPVFAKIIAAHMKNRRKDTNLCIV</sequence>
<feature type="region of interest" description="Disordered" evidence="6">
    <location>
        <begin position="28"/>
        <end position="121"/>
    </location>
</feature>
<dbReference type="InterPro" id="IPR019361">
    <property type="entry name" value="HPF1"/>
</dbReference>
<evidence type="ECO:0000313" key="9">
    <source>
        <dbReference type="Proteomes" id="UP000801492"/>
    </source>
</evidence>
<dbReference type="GO" id="GO:0005634">
    <property type="term" value="C:nucleus"/>
    <property type="evidence" value="ECO:0007669"/>
    <property type="project" value="UniProtKB-SubCell"/>
</dbReference>
<proteinExistence type="inferred from homology"/>
<evidence type="ECO:0000256" key="3">
    <source>
        <dbReference type="ARBA" id="ARBA00010803"/>
    </source>
</evidence>
<gene>
    <name evidence="8" type="ORF">ILUMI_22057</name>
</gene>
<dbReference type="AlphaFoldDB" id="A0A8K0CDE1"/>
<feature type="compositionally biased region" description="Basic and acidic residues" evidence="6">
    <location>
        <begin position="102"/>
        <end position="118"/>
    </location>
</feature>
<dbReference type="EMBL" id="VTPC01090222">
    <property type="protein sequence ID" value="KAF2884089.1"/>
    <property type="molecule type" value="Genomic_DNA"/>
</dbReference>
<dbReference type="Proteomes" id="UP000801492">
    <property type="component" value="Unassembled WGS sequence"/>
</dbReference>
<feature type="compositionally biased region" description="Basic and acidic residues" evidence="6">
    <location>
        <begin position="64"/>
        <end position="73"/>
    </location>
</feature>
<evidence type="ECO:0000256" key="2">
    <source>
        <dbReference type="ARBA" id="ARBA00004286"/>
    </source>
</evidence>
<keyword evidence="4" id="KW-0158">Chromosome</keyword>
<feature type="compositionally biased region" description="Basic and acidic residues" evidence="6">
    <location>
        <begin position="44"/>
        <end position="53"/>
    </location>
</feature>
<dbReference type="InterPro" id="IPR019406">
    <property type="entry name" value="APLF_PBZ"/>
</dbReference>
<accession>A0A8K0CDE1</accession>
<dbReference type="OrthoDB" id="416496at2759"/>
<dbReference type="PANTHER" id="PTHR13386">
    <property type="entry name" value="HISTONE PARYLATION FACTOR 1"/>
    <property type="match status" value="1"/>
</dbReference>
<dbReference type="PANTHER" id="PTHR13386:SF1">
    <property type="entry name" value="HISTONE PARYLATION FACTOR 1"/>
    <property type="match status" value="1"/>
</dbReference>
<dbReference type="GO" id="GO:0005694">
    <property type="term" value="C:chromosome"/>
    <property type="evidence" value="ECO:0007669"/>
    <property type="project" value="UniProtKB-SubCell"/>
</dbReference>
<feature type="domain" description="PBZ-type" evidence="7">
    <location>
        <begin position="16"/>
        <end position="41"/>
    </location>
</feature>
<feature type="compositionally biased region" description="Basic residues" evidence="6">
    <location>
        <begin position="30"/>
        <end position="43"/>
    </location>
</feature>
<name>A0A8K0CDE1_IGNLU</name>